<sequence>MTLFAVDRMPRWRRQLTGGVMAAVALIVLSPQSAHAEPGVPEPPSGLLSDRGEGDLSEADRDFLTKVRLAGLWEIPAGEMAQQKSKSERIQSIGRDIAAQHGVLDKLVVDAAGKLGVTLPSQPNNDQQGWLDEMRQAQGTAFDQIYIDRLRAAHGKIFPAIATIRASTRNDTVRKLAQRTNQFVMTHMTLLESSGIVDFKALPTAPPPAAAASGPPATTQALPAAERADAPSPFTRTPVLVALLITAVGAALFVTWRVLPSDLRPGSRYRGKYRYTPSPAVPILPALQPAGQRKTAGRAAEAAGRYVNRLRQAGRRT</sequence>
<feature type="domain" description="DUF4142" evidence="4">
    <location>
        <begin position="59"/>
        <end position="189"/>
    </location>
</feature>
<keyword evidence="2" id="KW-1133">Transmembrane helix</keyword>
<proteinExistence type="predicted"/>
<comment type="caution">
    <text evidence="5">The sequence shown here is derived from an EMBL/GenBank/DDBJ whole genome shotgun (WGS) entry which is preliminary data.</text>
</comment>
<dbReference type="Gene3D" id="1.20.1260.10">
    <property type="match status" value="1"/>
</dbReference>
<dbReference type="Proteomes" id="UP001241758">
    <property type="component" value="Unassembled WGS sequence"/>
</dbReference>
<evidence type="ECO:0000259" key="4">
    <source>
        <dbReference type="Pfam" id="PF13628"/>
    </source>
</evidence>
<dbReference type="PANTHER" id="PTHR38593">
    <property type="entry name" value="BLR2558 PROTEIN"/>
    <property type="match status" value="1"/>
</dbReference>
<feature type="compositionally biased region" description="Low complexity" evidence="1">
    <location>
        <begin position="210"/>
        <end position="221"/>
    </location>
</feature>
<name>A0ABT6WQU3_9ACTN</name>
<dbReference type="InterPro" id="IPR012347">
    <property type="entry name" value="Ferritin-like"/>
</dbReference>
<feature type="chain" id="PRO_5046312680" evidence="3">
    <location>
        <begin position="37"/>
        <end position="317"/>
    </location>
</feature>
<keyword evidence="6" id="KW-1185">Reference proteome</keyword>
<gene>
    <name evidence="5" type="ORF">QLQ12_25945</name>
</gene>
<feature type="region of interest" description="Disordered" evidence="1">
    <location>
        <begin position="34"/>
        <end position="54"/>
    </location>
</feature>
<evidence type="ECO:0000256" key="3">
    <source>
        <dbReference type="SAM" id="SignalP"/>
    </source>
</evidence>
<accession>A0ABT6WQU3</accession>
<feature type="transmembrane region" description="Helical" evidence="2">
    <location>
        <begin position="239"/>
        <end position="259"/>
    </location>
</feature>
<keyword evidence="3" id="KW-0732">Signal</keyword>
<feature type="signal peptide" evidence="3">
    <location>
        <begin position="1"/>
        <end position="36"/>
    </location>
</feature>
<evidence type="ECO:0000313" key="6">
    <source>
        <dbReference type="Proteomes" id="UP001241758"/>
    </source>
</evidence>
<evidence type="ECO:0000313" key="5">
    <source>
        <dbReference type="EMBL" id="MDI6102066.1"/>
    </source>
</evidence>
<dbReference type="RefSeq" id="WP_282763060.1">
    <property type="nucleotide sequence ID" value="NZ_JASCTH010000017.1"/>
</dbReference>
<dbReference type="InterPro" id="IPR025419">
    <property type="entry name" value="DUF4142"/>
</dbReference>
<dbReference type="Pfam" id="PF13628">
    <property type="entry name" value="DUF4142"/>
    <property type="match status" value="1"/>
</dbReference>
<evidence type="ECO:0000256" key="2">
    <source>
        <dbReference type="SAM" id="Phobius"/>
    </source>
</evidence>
<evidence type="ECO:0000256" key="1">
    <source>
        <dbReference type="SAM" id="MobiDB-lite"/>
    </source>
</evidence>
<organism evidence="5 6">
    <name type="scientific">Actinoplanes sandaracinus</name>
    <dbReference type="NCBI Taxonomy" id="3045177"/>
    <lineage>
        <taxon>Bacteria</taxon>
        <taxon>Bacillati</taxon>
        <taxon>Actinomycetota</taxon>
        <taxon>Actinomycetes</taxon>
        <taxon>Micromonosporales</taxon>
        <taxon>Micromonosporaceae</taxon>
        <taxon>Actinoplanes</taxon>
    </lineage>
</organism>
<protein>
    <submittedName>
        <fullName evidence="5">DUF4142 domain-containing protein</fullName>
    </submittedName>
</protein>
<dbReference type="PANTHER" id="PTHR38593:SF1">
    <property type="entry name" value="BLR2558 PROTEIN"/>
    <property type="match status" value="1"/>
</dbReference>
<feature type="region of interest" description="Disordered" evidence="1">
    <location>
        <begin position="205"/>
        <end position="230"/>
    </location>
</feature>
<dbReference type="EMBL" id="JASCTH010000017">
    <property type="protein sequence ID" value="MDI6102066.1"/>
    <property type="molecule type" value="Genomic_DNA"/>
</dbReference>
<reference evidence="5 6" key="1">
    <citation type="submission" date="2023-05" db="EMBL/GenBank/DDBJ databases">
        <title>Actinoplanes sp. NEAU-A12 genome sequencing.</title>
        <authorList>
            <person name="Wang Z.-S."/>
        </authorList>
    </citation>
    <scope>NUCLEOTIDE SEQUENCE [LARGE SCALE GENOMIC DNA]</scope>
    <source>
        <strain evidence="5 6">NEAU-A12</strain>
    </source>
</reference>
<keyword evidence="2" id="KW-0472">Membrane</keyword>
<keyword evidence="2" id="KW-0812">Transmembrane</keyword>